<dbReference type="HOGENOM" id="CLU_034646_5_3_9"/>
<dbReference type="EMBL" id="AP006840">
    <property type="protein sequence ID" value="BAD41926.1"/>
    <property type="molecule type" value="Genomic_DNA"/>
</dbReference>
<evidence type="ECO:0000256" key="2">
    <source>
        <dbReference type="SAM" id="Phobius"/>
    </source>
</evidence>
<dbReference type="STRING" id="292459.STH2943"/>
<keyword evidence="2" id="KW-0472">Membrane</keyword>
<keyword evidence="5" id="KW-1185">Reference proteome</keyword>
<dbReference type="PANTHER" id="PTHR47245:SF2">
    <property type="entry name" value="PEPTIDYL-PROLYL CIS-TRANS ISOMERASE HP_0175-RELATED"/>
    <property type="match status" value="1"/>
</dbReference>
<evidence type="ECO:0000313" key="4">
    <source>
        <dbReference type="EMBL" id="BAD41926.1"/>
    </source>
</evidence>
<feature type="domain" description="PpiC" evidence="3">
    <location>
        <begin position="165"/>
        <end position="255"/>
    </location>
</feature>
<dbReference type="KEGG" id="sth:STH2943"/>
<accession>Q67K72</accession>
<keyword evidence="2" id="KW-0812">Transmembrane</keyword>
<dbReference type="InterPro" id="IPR027304">
    <property type="entry name" value="Trigger_fact/SurA_dom_sf"/>
</dbReference>
<dbReference type="GO" id="GO:0003755">
    <property type="term" value="F:peptidyl-prolyl cis-trans isomerase activity"/>
    <property type="evidence" value="ECO:0007669"/>
    <property type="project" value="UniProtKB-KW"/>
</dbReference>
<name>Q67K72_SYMTH</name>
<dbReference type="InterPro" id="IPR023058">
    <property type="entry name" value="PPIase_PpiC_CS"/>
</dbReference>
<evidence type="ECO:0000313" key="5">
    <source>
        <dbReference type="Proteomes" id="UP000000417"/>
    </source>
</evidence>
<dbReference type="Gene3D" id="3.10.50.40">
    <property type="match status" value="1"/>
</dbReference>
<dbReference type="SUPFAM" id="SSF109998">
    <property type="entry name" value="Triger factor/SurA peptide-binding domain-like"/>
    <property type="match status" value="1"/>
</dbReference>
<keyword evidence="1" id="KW-0697">Rotamase</keyword>
<dbReference type="eggNOG" id="COG0760">
    <property type="taxonomic scope" value="Bacteria"/>
</dbReference>
<dbReference type="PROSITE" id="PS01096">
    <property type="entry name" value="PPIC_PPIASE_1"/>
    <property type="match status" value="1"/>
</dbReference>
<dbReference type="SUPFAM" id="SSF54534">
    <property type="entry name" value="FKBP-like"/>
    <property type="match status" value="1"/>
</dbReference>
<dbReference type="PROSITE" id="PS50198">
    <property type="entry name" value="PPIC_PPIASE_2"/>
    <property type="match status" value="1"/>
</dbReference>
<protein>
    <submittedName>
        <fullName evidence="4">Putative post-translocation molecular chaperone</fullName>
    </submittedName>
</protein>
<dbReference type="InterPro" id="IPR046357">
    <property type="entry name" value="PPIase_dom_sf"/>
</dbReference>
<organism evidence="4 5">
    <name type="scientific">Symbiobacterium thermophilum (strain DSM 24528 / JCM 14929 / IAM 14863 / T)</name>
    <dbReference type="NCBI Taxonomy" id="292459"/>
    <lineage>
        <taxon>Bacteria</taxon>
        <taxon>Bacillati</taxon>
        <taxon>Bacillota</taxon>
        <taxon>Clostridia</taxon>
        <taxon>Eubacteriales</taxon>
        <taxon>Symbiobacteriaceae</taxon>
        <taxon>Symbiobacterium</taxon>
    </lineage>
</organism>
<keyword evidence="2" id="KW-1133">Transmembrane helix</keyword>
<dbReference type="AlphaFoldDB" id="Q67K72"/>
<dbReference type="Proteomes" id="UP000000417">
    <property type="component" value="Chromosome"/>
</dbReference>
<keyword evidence="1" id="KW-0413">Isomerase</keyword>
<dbReference type="Pfam" id="PF00639">
    <property type="entry name" value="Rotamase"/>
    <property type="match status" value="1"/>
</dbReference>
<evidence type="ECO:0000256" key="1">
    <source>
        <dbReference type="PROSITE-ProRule" id="PRU00278"/>
    </source>
</evidence>
<dbReference type="PANTHER" id="PTHR47245">
    <property type="entry name" value="PEPTIDYLPROLYL ISOMERASE"/>
    <property type="match status" value="1"/>
</dbReference>
<feature type="transmembrane region" description="Helical" evidence="2">
    <location>
        <begin position="12"/>
        <end position="30"/>
    </location>
</feature>
<evidence type="ECO:0000259" key="3">
    <source>
        <dbReference type="PROSITE" id="PS50198"/>
    </source>
</evidence>
<proteinExistence type="predicted"/>
<reference evidence="4 5" key="1">
    <citation type="journal article" date="2004" name="Nucleic Acids Res.">
        <title>Genome sequence of Symbiobacterium thermophilum, an uncultivable bacterium that depends on microbial commensalism.</title>
        <authorList>
            <person name="Ueda K."/>
            <person name="Yamashita A."/>
            <person name="Ishikawa J."/>
            <person name="Shimada M."/>
            <person name="Watsuji T."/>
            <person name="Morimura K."/>
            <person name="Ikeda H."/>
            <person name="Hattori M."/>
            <person name="Beppu T."/>
        </authorList>
    </citation>
    <scope>NUCLEOTIDE SEQUENCE [LARGE SCALE GENOMIC DNA]</scope>
    <source>
        <strain evidence="5">T / IAM 14863</strain>
    </source>
</reference>
<dbReference type="Gene3D" id="1.10.4030.10">
    <property type="entry name" value="Porin chaperone SurA, peptide-binding domain"/>
    <property type="match status" value="1"/>
</dbReference>
<dbReference type="Pfam" id="PF13624">
    <property type="entry name" value="SurA_N_3"/>
    <property type="match status" value="1"/>
</dbReference>
<dbReference type="InterPro" id="IPR000297">
    <property type="entry name" value="PPIase_PpiC"/>
</dbReference>
<dbReference type="InterPro" id="IPR050245">
    <property type="entry name" value="PrsA_foldase"/>
</dbReference>
<sequence>MLANGNNRATIALAVVATLVVAGLGGYFVGSSLQRPGTGNDPAVVATVNGEQITRDEVHQKLMTYYGAAVVDDMILTRLVDQEAARAGVTVTDAEVEEEVEATKAAYGGDLYFSWALSQYGLSEAQFRDMLRRDMVATAVLRQQLQPDDATLKAYFDEMQSAEQTRKIKVRHILVDTEEKANEIKARLDAGADFAQLAQAESKDTASAAKGGDLGLIGKGDTVSEFEAAAFALNDGEISAPVQSTYGWHIIQAYQLHFEQEKQTILEQYLNEKVSARLGTWYSELRENAQITNTLAQ</sequence>
<gene>
    <name evidence="4" type="ordered locus">STH2943</name>
</gene>